<proteinExistence type="predicted"/>
<comment type="caution">
    <text evidence="1">The sequence shown here is derived from an EMBL/GenBank/DDBJ whole genome shotgun (WGS) entry which is preliminary data.</text>
</comment>
<gene>
    <name evidence="1" type="ORF">L2E82_44899</name>
</gene>
<protein>
    <submittedName>
        <fullName evidence="1">Uncharacterized protein</fullName>
    </submittedName>
</protein>
<name>A0ACB8ZR35_CICIN</name>
<dbReference type="Proteomes" id="UP001055811">
    <property type="component" value="Linkage Group LG08"/>
</dbReference>
<keyword evidence="2" id="KW-1185">Reference proteome</keyword>
<accession>A0ACB8ZR35</accession>
<dbReference type="EMBL" id="CM042016">
    <property type="protein sequence ID" value="KAI3700277.1"/>
    <property type="molecule type" value="Genomic_DNA"/>
</dbReference>
<organism evidence="1 2">
    <name type="scientific">Cichorium intybus</name>
    <name type="common">Chicory</name>
    <dbReference type="NCBI Taxonomy" id="13427"/>
    <lineage>
        <taxon>Eukaryota</taxon>
        <taxon>Viridiplantae</taxon>
        <taxon>Streptophyta</taxon>
        <taxon>Embryophyta</taxon>
        <taxon>Tracheophyta</taxon>
        <taxon>Spermatophyta</taxon>
        <taxon>Magnoliopsida</taxon>
        <taxon>eudicotyledons</taxon>
        <taxon>Gunneridae</taxon>
        <taxon>Pentapetalae</taxon>
        <taxon>asterids</taxon>
        <taxon>campanulids</taxon>
        <taxon>Asterales</taxon>
        <taxon>Asteraceae</taxon>
        <taxon>Cichorioideae</taxon>
        <taxon>Cichorieae</taxon>
        <taxon>Cichoriinae</taxon>
        <taxon>Cichorium</taxon>
    </lineage>
</organism>
<reference evidence="2" key="1">
    <citation type="journal article" date="2022" name="Mol. Ecol. Resour.">
        <title>The genomes of chicory, endive, great burdock and yacon provide insights into Asteraceae palaeo-polyploidization history and plant inulin production.</title>
        <authorList>
            <person name="Fan W."/>
            <person name="Wang S."/>
            <person name="Wang H."/>
            <person name="Wang A."/>
            <person name="Jiang F."/>
            <person name="Liu H."/>
            <person name="Zhao H."/>
            <person name="Xu D."/>
            <person name="Zhang Y."/>
        </authorList>
    </citation>
    <scope>NUCLEOTIDE SEQUENCE [LARGE SCALE GENOMIC DNA]</scope>
    <source>
        <strain evidence="2">cv. Punajuju</strain>
    </source>
</reference>
<sequence length="212" mass="25179">MQRLAQEHVKRVLDEQEKFNADLDKRRKKLDSWSKELNKREALTKCEKQKLDEEKRKNDLQNNSLQMAYIEQKKADESVLRLVEEQKREKEEALKKLLELERQLDAKQKLEMEIEELKGKLQVMKHLGDEDGAAVQEKIKEMNNELQAKMEEMDNGLQDILNGRTNIGVKRMGEIDMKAFHDACKEKFEYEEAQVKASELRTFSWKMYKYIG</sequence>
<reference evidence="1 2" key="2">
    <citation type="journal article" date="2022" name="Mol. Ecol. Resour.">
        <title>The genomes of chicory, endive, great burdock and yacon provide insights into Asteraceae paleo-polyploidization history and plant inulin production.</title>
        <authorList>
            <person name="Fan W."/>
            <person name="Wang S."/>
            <person name="Wang H."/>
            <person name="Wang A."/>
            <person name="Jiang F."/>
            <person name="Liu H."/>
            <person name="Zhao H."/>
            <person name="Xu D."/>
            <person name="Zhang Y."/>
        </authorList>
    </citation>
    <scope>NUCLEOTIDE SEQUENCE [LARGE SCALE GENOMIC DNA]</scope>
    <source>
        <strain evidence="2">cv. Punajuju</strain>
        <tissue evidence="1">Leaves</tissue>
    </source>
</reference>
<evidence type="ECO:0000313" key="1">
    <source>
        <dbReference type="EMBL" id="KAI3700277.1"/>
    </source>
</evidence>
<evidence type="ECO:0000313" key="2">
    <source>
        <dbReference type="Proteomes" id="UP001055811"/>
    </source>
</evidence>